<dbReference type="RefSeq" id="WP_048193903.1">
    <property type="nucleotide sequence ID" value="NZ_CAAGSM010000003.1"/>
</dbReference>
<evidence type="ECO:0000256" key="1">
    <source>
        <dbReference type="ARBA" id="ARBA00022540"/>
    </source>
</evidence>
<name>A0A099T1G2_METMT</name>
<dbReference type="Pfam" id="PF01912">
    <property type="entry name" value="eIF-6"/>
    <property type="match status" value="1"/>
</dbReference>
<evidence type="ECO:0000313" key="5">
    <source>
        <dbReference type="Proteomes" id="UP000029859"/>
    </source>
</evidence>
<comment type="function">
    <text evidence="3">Binds to the 50S ribosomal subunit and prevents its association with the 30S ribosomal subunit to form the 70S initiation complex.</text>
</comment>
<dbReference type="GO" id="GO:0003743">
    <property type="term" value="F:translation initiation factor activity"/>
    <property type="evidence" value="ECO:0007669"/>
    <property type="project" value="UniProtKB-UniRule"/>
</dbReference>
<gene>
    <name evidence="3" type="primary">eif6</name>
    <name evidence="4" type="ORF">LI82_05440</name>
</gene>
<dbReference type="PIRSF" id="PIRSF006413">
    <property type="entry name" value="IF-6"/>
    <property type="match status" value="1"/>
</dbReference>
<dbReference type="HAMAP" id="MF_00032">
    <property type="entry name" value="eIF_6"/>
    <property type="match status" value="1"/>
</dbReference>
<dbReference type="NCBIfam" id="TIGR00323">
    <property type="entry name" value="eIF-6"/>
    <property type="match status" value="1"/>
</dbReference>
<evidence type="ECO:0000256" key="2">
    <source>
        <dbReference type="ARBA" id="ARBA00022917"/>
    </source>
</evidence>
<comment type="similarity">
    <text evidence="3">Belongs to the eIF-6 family.</text>
</comment>
<dbReference type="GO" id="GO:0043022">
    <property type="term" value="F:ribosome binding"/>
    <property type="evidence" value="ECO:0007669"/>
    <property type="project" value="InterPro"/>
</dbReference>
<dbReference type="NCBIfam" id="NF003130">
    <property type="entry name" value="PRK04046.2-1"/>
    <property type="match status" value="1"/>
</dbReference>
<dbReference type="EMBL" id="JRHO01000010">
    <property type="protein sequence ID" value="KGK98744.1"/>
    <property type="molecule type" value="Genomic_DNA"/>
</dbReference>
<dbReference type="OrthoDB" id="33582at2157"/>
<evidence type="ECO:0000313" key="4">
    <source>
        <dbReference type="EMBL" id="KGK98744.1"/>
    </source>
</evidence>
<accession>A0A099T1G2</accession>
<dbReference type="Proteomes" id="UP000029859">
    <property type="component" value="Unassembled WGS sequence"/>
</dbReference>
<protein>
    <recommendedName>
        <fullName evidence="3">Translation initiation factor 6</fullName>
        <shortName evidence="3">aIF-6</shortName>
    </recommendedName>
</protein>
<comment type="caution">
    <text evidence="4">The sequence shown here is derived from an EMBL/GenBank/DDBJ whole genome shotgun (WGS) entry which is preliminary data.</text>
</comment>
<keyword evidence="5" id="KW-1185">Reference proteome</keyword>
<keyword evidence="1 3" id="KW-0396">Initiation factor</keyword>
<dbReference type="AlphaFoldDB" id="A0A099T1G2"/>
<dbReference type="GO" id="GO:0042256">
    <property type="term" value="P:cytosolic ribosome assembly"/>
    <property type="evidence" value="ECO:0007669"/>
    <property type="project" value="InterPro"/>
</dbReference>
<organism evidence="4 5">
    <name type="scientific">Methanococcoides methylutens</name>
    <dbReference type="NCBI Taxonomy" id="2226"/>
    <lineage>
        <taxon>Archaea</taxon>
        <taxon>Methanobacteriati</taxon>
        <taxon>Methanobacteriota</taxon>
        <taxon>Stenosarchaea group</taxon>
        <taxon>Methanomicrobia</taxon>
        <taxon>Methanosarcinales</taxon>
        <taxon>Methanosarcinaceae</taxon>
        <taxon>Methanococcoides</taxon>
    </lineage>
</organism>
<reference evidence="4 5" key="1">
    <citation type="submission" date="2014-09" db="EMBL/GenBank/DDBJ databases">
        <title>Draft genome sequence of an obligately methylotrophic methanogen, Methanococcoides methylutens, isolated from marine sediment.</title>
        <authorList>
            <person name="Guan Y."/>
            <person name="Ngugi D.K."/>
            <person name="Blom J."/>
            <person name="Ali S."/>
            <person name="Ferry J.G."/>
            <person name="Stingl U."/>
        </authorList>
    </citation>
    <scope>NUCLEOTIDE SEQUENCE [LARGE SCALE GENOMIC DNA]</scope>
    <source>
        <strain evidence="4 5">DSM 2657</strain>
    </source>
</reference>
<dbReference type="SUPFAM" id="SSF55909">
    <property type="entry name" value="Pentein"/>
    <property type="match status" value="1"/>
</dbReference>
<dbReference type="Gene3D" id="3.75.10.10">
    <property type="entry name" value="L-arginine/glycine Amidinotransferase, Chain A"/>
    <property type="match status" value="1"/>
</dbReference>
<dbReference type="InterPro" id="IPR002769">
    <property type="entry name" value="eIF6"/>
</dbReference>
<dbReference type="SMART" id="SM00654">
    <property type="entry name" value="eIF6"/>
    <property type="match status" value="1"/>
</dbReference>
<proteinExistence type="inferred from homology"/>
<evidence type="ECO:0000256" key="3">
    <source>
        <dbReference type="HAMAP-Rule" id="MF_00032"/>
    </source>
</evidence>
<sequence length="217" mass="22647">MIKTVNIYDNPVLGVFATCTEDVAVVPIGTTKKAIDMIAELLDVRVISTLVNGSTVVGSLSRGNSNGFLLSRDASVNDLKDVDVPVEVLPDRLTATGNVILANDTSALVHPDISDRSMEVISRVLGVDVHRGTIAGLGTVGMSGVATNKGLLVHPMVTQEELAHLEEVFGLSVDVGTTNYGSQAVGSGLLANSKGYVAGSNTTGHELGRIEDALFFD</sequence>
<keyword evidence="2 3" id="KW-0648">Protein biosynthesis</keyword>
<dbReference type="PANTHER" id="PTHR10784">
    <property type="entry name" value="TRANSLATION INITIATION FACTOR 6"/>
    <property type="match status" value="1"/>
</dbReference>